<feature type="compositionally biased region" description="Low complexity" evidence="1">
    <location>
        <begin position="43"/>
        <end position="53"/>
    </location>
</feature>
<name>A0ABP0CVN5_9PEZI</name>
<evidence type="ECO:0000313" key="3">
    <source>
        <dbReference type="Proteomes" id="UP001642406"/>
    </source>
</evidence>
<evidence type="ECO:0000313" key="2">
    <source>
        <dbReference type="EMBL" id="CAK7236188.1"/>
    </source>
</evidence>
<feature type="compositionally biased region" description="Polar residues" evidence="1">
    <location>
        <begin position="324"/>
        <end position="342"/>
    </location>
</feature>
<feature type="region of interest" description="Disordered" evidence="1">
    <location>
        <begin position="91"/>
        <end position="114"/>
    </location>
</feature>
<dbReference type="Proteomes" id="UP001642406">
    <property type="component" value="Unassembled WGS sequence"/>
</dbReference>
<organism evidence="2 3">
    <name type="scientific">Sporothrix bragantina</name>
    <dbReference type="NCBI Taxonomy" id="671064"/>
    <lineage>
        <taxon>Eukaryota</taxon>
        <taxon>Fungi</taxon>
        <taxon>Dikarya</taxon>
        <taxon>Ascomycota</taxon>
        <taxon>Pezizomycotina</taxon>
        <taxon>Sordariomycetes</taxon>
        <taxon>Sordariomycetidae</taxon>
        <taxon>Ophiostomatales</taxon>
        <taxon>Ophiostomataceae</taxon>
        <taxon>Sporothrix</taxon>
    </lineage>
</organism>
<proteinExistence type="predicted"/>
<feature type="compositionally biased region" description="Polar residues" evidence="1">
    <location>
        <begin position="252"/>
        <end position="261"/>
    </location>
</feature>
<accession>A0ABP0CVN5</accession>
<feature type="compositionally biased region" description="Basic and acidic residues" evidence="1">
    <location>
        <begin position="208"/>
        <end position="232"/>
    </location>
</feature>
<keyword evidence="3" id="KW-1185">Reference proteome</keyword>
<feature type="region of interest" description="Disordered" evidence="1">
    <location>
        <begin position="199"/>
        <end position="390"/>
    </location>
</feature>
<protein>
    <submittedName>
        <fullName evidence="2">Uncharacterized protein</fullName>
    </submittedName>
</protein>
<feature type="compositionally biased region" description="Basic and acidic residues" evidence="1">
    <location>
        <begin position="357"/>
        <end position="374"/>
    </location>
</feature>
<feature type="region of interest" description="Disordered" evidence="1">
    <location>
        <begin position="32"/>
        <end position="76"/>
    </location>
</feature>
<sequence length="390" mass="42521">MRETMKPLPLAQSTSLNLQNTQYLQNTYPQLQSDNEANPVKPLPNGNNWPNNNEQTSGCSDSSKFHDENSQTPLPPHIRMLAPHLRAKEKARWEASKREAADAAEEKKRQEKQRQDELLMLKGVVTEKQAGHNARWANLVSREMNKKAADVNSSPAPTTAKPKEATLSAKRWVVAGEDIEQLKDGRTVSTARLRLVTDDNPSVSVPAPKKEDVVRVTGEIDKSPLPSARKEWLTPSPALDNTEKFQPVQPVAPSSTNTPSSPLVKDNGSGSASGSGSEGHHNDHGGGGVPLTWDGSAQKQTAADDVQLIADLDAPSPEWEDKNNIQNTPASCGVPWSQSQWSDPKADFSDANWATKVDNKTDKGKDIQRDDVQPDKNALPVSSLPPVKEA</sequence>
<gene>
    <name evidence="2" type="ORF">SBRCBS47491_009551</name>
</gene>
<dbReference type="EMBL" id="CAWUHC010000154">
    <property type="protein sequence ID" value="CAK7236188.1"/>
    <property type="molecule type" value="Genomic_DNA"/>
</dbReference>
<comment type="caution">
    <text evidence="2">The sequence shown here is derived from an EMBL/GenBank/DDBJ whole genome shotgun (WGS) entry which is preliminary data.</text>
</comment>
<evidence type="ECO:0000256" key="1">
    <source>
        <dbReference type="SAM" id="MobiDB-lite"/>
    </source>
</evidence>
<reference evidence="2 3" key="1">
    <citation type="submission" date="2024-01" db="EMBL/GenBank/DDBJ databases">
        <authorList>
            <person name="Allen C."/>
            <person name="Tagirdzhanova G."/>
        </authorList>
    </citation>
    <scope>NUCLEOTIDE SEQUENCE [LARGE SCALE GENOMIC DNA]</scope>
</reference>